<protein>
    <recommendedName>
        <fullName evidence="4">Nitroreductase</fullName>
    </recommendedName>
</protein>
<reference evidence="2" key="1">
    <citation type="submission" date="2020-10" db="EMBL/GenBank/DDBJ databases">
        <title>Taxonomic study of unclassified bacteria belonging to the class Ktedonobacteria.</title>
        <authorList>
            <person name="Yabe S."/>
            <person name="Wang C.M."/>
            <person name="Zheng Y."/>
            <person name="Sakai Y."/>
            <person name="Cavaletti L."/>
            <person name="Monciardini P."/>
            <person name="Donadio S."/>
        </authorList>
    </citation>
    <scope>NUCLEOTIDE SEQUENCE</scope>
    <source>
        <strain evidence="2">SOSP1-1</strain>
    </source>
</reference>
<evidence type="ECO:0000256" key="1">
    <source>
        <dbReference type="SAM" id="Phobius"/>
    </source>
</evidence>
<sequence length="162" mass="17848">MNVLFPILLYGIPASLLLSAIIVGMGLVNPRLMLRSYPKDVRAAVPPQTDQEKRQTLYWSIPFWLCLLSFPVAAALSTKGAQGNAVEIFLSAAGTIFLFNLVDWLILDWLIVCTITPRFMVLSGTEGMAGYKNYGMHFRGFLIGTGLAAVIGFLTTIILIFF</sequence>
<evidence type="ECO:0000313" key="3">
    <source>
        <dbReference type="Proteomes" id="UP000612362"/>
    </source>
</evidence>
<dbReference type="Proteomes" id="UP000612362">
    <property type="component" value="Unassembled WGS sequence"/>
</dbReference>
<keyword evidence="3" id="KW-1185">Reference proteome</keyword>
<proteinExistence type="predicted"/>
<feature type="transmembrane region" description="Helical" evidence="1">
    <location>
        <begin position="88"/>
        <end position="112"/>
    </location>
</feature>
<keyword evidence="1" id="KW-0472">Membrane</keyword>
<keyword evidence="1" id="KW-0812">Transmembrane</keyword>
<accession>A0A8J3IB65</accession>
<comment type="caution">
    <text evidence="2">The sequence shown here is derived from an EMBL/GenBank/DDBJ whole genome shotgun (WGS) entry which is preliminary data.</text>
</comment>
<evidence type="ECO:0008006" key="4">
    <source>
        <dbReference type="Google" id="ProtNLM"/>
    </source>
</evidence>
<evidence type="ECO:0000313" key="2">
    <source>
        <dbReference type="EMBL" id="GHO48859.1"/>
    </source>
</evidence>
<feature type="transmembrane region" description="Helical" evidence="1">
    <location>
        <begin position="7"/>
        <end position="28"/>
    </location>
</feature>
<organism evidence="2 3">
    <name type="scientific">Ktedonospora formicarum</name>
    <dbReference type="NCBI Taxonomy" id="2778364"/>
    <lineage>
        <taxon>Bacteria</taxon>
        <taxon>Bacillati</taxon>
        <taxon>Chloroflexota</taxon>
        <taxon>Ktedonobacteria</taxon>
        <taxon>Ktedonobacterales</taxon>
        <taxon>Ktedonobacteraceae</taxon>
        <taxon>Ktedonospora</taxon>
    </lineage>
</organism>
<gene>
    <name evidence="2" type="ORF">KSX_70220</name>
</gene>
<keyword evidence="1" id="KW-1133">Transmembrane helix</keyword>
<feature type="transmembrane region" description="Helical" evidence="1">
    <location>
        <begin position="57"/>
        <end position="76"/>
    </location>
</feature>
<dbReference type="AlphaFoldDB" id="A0A8J3IB65"/>
<dbReference type="EMBL" id="BNJF01000004">
    <property type="protein sequence ID" value="GHO48859.1"/>
    <property type="molecule type" value="Genomic_DNA"/>
</dbReference>
<feature type="transmembrane region" description="Helical" evidence="1">
    <location>
        <begin position="141"/>
        <end position="161"/>
    </location>
</feature>
<name>A0A8J3IB65_9CHLR</name>